<accession>A0A0M2GJ59</accession>
<name>A0A0M2GJ59_9ACTN</name>
<dbReference type="InterPro" id="IPR016039">
    <property type="entry name" value="Thiolase-like"/>
</dbReference>
<reference evidence="4" key="1">
    <citation type="submission" date="2015-02" db="EMBL/GenBank/DDBJ databases">
        <authorList>
            <person name="Ju K.-S."/>
            <person name="Doroghazi J.R."/>
            <person name="Metcalf W."/>
        </authorList>
    </citation>
    <scope>NUCLEOTIDE SEQUENCE [LARGE SCALE GENOMIC DNA]</scope>
    <source>
        <strain evidence="4">NRRL B-16380</strain>
    </source>
</reference>
<feature type="region of interest" description="Disordered" evidence="1">
    <location>
        <begin position="1"/>
        <end position="23"/>
    </location>
</feature>
<dbReference type="AlphaFoldDB" id="A0A0M2GJ59"/>
<dbReference type="PANTHER" id="PTHR43365:SF1">
    <property type="entry name" value="ACETYL-COA C-ACYLTRANSFERASE"/>
    <property type="match status" value="1"/>
</dbReference>
<feature type="domain" description="Thiolase C-terminal" evidence="2">
    <location>
        <begin position="2"/>
        <end position="58"/>
    </location>
</feature>
<gene>
    <name evidence="3" type="ORF">UK15_32920</name>
</gene>
<dbReference type="EMBL" id="JYJH01000034">
    <property type="protein sequence ID" value="KJK35121.1"/>
    <property type="molecule type" value="Genomic_DNA"/>
</dbReference>
<protein>
    <recommendedName>
        <fullName evidence="2">Thiolase C-terminal domain-containing protein</fullName>
    </recommendedName>
</protein>
<sequence>MHGAATAPGHPLGASGTRPSGTRLTTTLVQAMRERDARHALRTMCEAGGLPDAMVLERV</sequence>
<dbReference type="Pfam" id="PF02803">
    <property type="entry name" value="Thiolase_C"/>
    <property type="match status" value="1"/>
</dbReference>
<dbReference type="InterPro" id="IPR020617">
    <property type="entry name" value="Thiolase_C"/>
</dbReference>
<proteinExistence type="predicted"/>
<dbReference type="GO" id="GO:0016747">
    <property type="term" value="F:acyltransferase activity, transferring groups other than amino-acyl groups"/>
    <property type="evidence" value="ECO:0007669"/>
    <property type="project" value="InterPro"/>
</dbReference>
<evidence type="ECO:0000313" key="4">
    <source>
        <dbReference type="Proteomes" id="UP000034786"/>
    </source>
</evidence>
<organism evidence="3 4">
    <name type="scientific">Streptomyces variegatus</name>
    <dbReference type="NCBI Taxonomy" id="284040"/>
    <lineage>
        <taxon>Bacteria</taxon>
        <taxon>Bacillati</taxon>
        <taxon>Actinomycetota</taxon>
        <taxon>Actinomycetes</taxon>
        <taxon>Kitasatosporales</taxon>
        <taxon>Streptomycetaceae</taxon>
        <taxon>Streptomyces</taxon>
    </lineage>
</organism>
<evidence type="ECO:0000256" key="1">
    <source>
        <dbReference type="SAM" id="MobiDB-lite"/>
    </source>
</evidence>
<dbReference type="PANTHER" id="PTHR43365">
    <property type="entry name" value="BLR7806 PROTEIN"/>
    <property type="match status" value="1"/>
</dbReference>
<evidence type="ECO:0000259" key="2">
    <source>
        <dbReference type="Pfam" id="PF02803"/>
    </source>
</evidence>
<comment type="caution">
    <text evidence="3">The sequence shown here is derived from an EMBL/GenBank/DDBJ whole genome shotgun (WGS) entry which is preliminary data.</text>
</comment>
<keyword evidence="4" id="KW-1185">Reference proteome</keyword>
<dbReference type="Proteomes" id="UP000034786">
    <property type="component" value="Unassembled WGS sequence"/>
</dbReference>
<dbReference type="SUPFAM" id="SSF53901">
    <property type="entry name" value="Thiolase-like"/>
    <property type="match status" value="1"/>
</dbReference>
<dbReference type="Gene3D" id="3.40.47.10">
    <property type="match status" value="1"/>
</dbReference>
<dbReference type="PATRIC" id="fig|284040.3.peg.5412"/>
<evidence type="ECO:0000313" key="3">
    <source>
        <dbReference type="EMBL" id="KJK35121.1"/>
    </source>
</evidence>
<dbReference type="STRING" id="284040.UK15_32920"/>